<dbReference type="SUPFAM" id="SSF56112">
    <property type="entry name" value="Protein kinase-like (PK-like)"/>
    <property type="match status" value="1"/>
</dbReference>
<accession>A0A1J1IMR8</accession>
<evidence type="ECO:0000259" key="1">
    <source>
        <dbReference type="PROSITE" id="PS50011"/>
    </source>
</evidence>
<dbReference type="PANTHER" id="PTHR13954">
    <property type="entry name" value="IRE1-RELATED"/>
    <property type="match status" value="1"/>
</dbReference>
<name>A0A1J1IMR8_9DIPT</name>
<dbReference type="Proteomes" id="UP000183832">
    <property type="component" value="Unassembled WGS sequence"/>
</dbReference>
<dbReference type="GO" id="GO:0005524">
    <property type="term" value="F:ATP binding"/>
    <property type="evidence" value="ECO:0007669"/>
    <property type="project" value="InterPro"/>
</dbReference>
<dbReference type="AlphaFoldDB" id="A0A1J1IMR8"/>
<keyword evidence="3" id="KW-1185">Reference proteome</keyword>
<dbReference type="PROSITE" id="PS50011">
    <property type="entry name" value="PROTEIN_KINASE_DOM"/>
    <property type="match status" value="1"/>
</dbReference>
<protein>
    <submittedName>
        <fullName evidence="2">CLUMA_CG014848, isoform A</fullName>
    </submittedName>
</protein>
<dbReference type="InterPro" id="IPR011009">
    <property type="entry name" value="Kinase-like_dom_sf"/>
</dbReference>
<dbReference type="GO" id="GO:1990604">
    <property type="term" value="C:IRE1-TRAF2-ASK1 complex"/>
    <property type="evidence" value="ECO:0007669"/>
    <property type="project" value="TreeGrafter"/>
</dbReference>
<feature type="domain" description="Protein kinase" evidence="1">
    <location>
        <begin position="62"/>
        <end position="363"/>
    </location>
</feature>
<dbReference type="Gene3D" id="1.10.510.10">
    <property type="entry name" value="Transferase(Phosphotransferase) domain 1"/>
    <property type="match status" value="1"/>
</dbReference>
<dbReference type="EMBL" id="CVRI01000055">
    <property type="protein sequence ID" value="CRL01533.1"/>
    <property type="molecule type" value="Genomic_DNA"/>
</dbReference>
<dbReference type="GO" id="GO:0004674">
    <property type="term" value="F:protein serine/threonine kinase activity"/>
    <property type="evidence" value="ECO:0007669"/>
    <property type="project" value="InterPro"/>
</dbReference>
<dbReference type="GO" id="GO:0004521">
    <property type="term" value="F:RNA endonuclease activity"/>
    <property type="evidence" value="ECO:0007669"/>
    <property type="project" value="InterPro"/>
</dbReference>
<evidence type="ECO:0000313" key="3">
    <source>
        <dbReference type="Proteomes" id="UP000183832"/>
    </source>
</evidence>
<proteinExistence type="predicted"/>
<dbReference type="InterPro" id="IPR045133">
    <property type="entry name" value="IRE1/2-like"/>
</dbReference>
<dbReference type="InterPro" id="IPR000719">
    <property type="entry name" value="Prot_kinase_dom"/>
</dbReference>
<organism evidence="2 3">
    <name type="scientific">Clunio marinus</name>
    <dbReference type="NCBI Taxonomy" id="568069"/>
    <lineage>
        <taxon>Eukaryota</taxon>
        <taxon>Metazoa</taxon>
        <taxon>Ecdysozoa</taxon>
        <taxon>Arthropoda</taxon>
        <taxon>Hexapoda</taxon>
        <taxon>Insecta</taxon>
        <taxon>Pterygota</taxon>
        <taxon>Neoptera</taxon>
        <taxon>Endopterygota</taxon>
        <taxon>Diptera</taxon>
        <taxon>Nematocera</taxon>
        <taxon>Chironomoidea</taxon>
        <taxon>Chironomidae</taxon>
        <taxon>Clunio</taxon>
    </lineage>
</organism>
<dbReference type="SMART" id="SM00220">
    <property type="entry name" value="S_TKc"/>
    <property type="match status" value="1"/>
</dbReference>
<sequence>MSFFESIIKCLCIRNDPLILPADDLKRDSATFVKEKLKEISERNICDVDAMQTVVEHGGGYIETKINRLSGSFGSYLKFHENVIQYYPEFIFQGTLFEQKSICIKEVGSFSKQMENEMLIAKKLIHHENILSHFFGFNQIDENFIAMEFYEMTLCSVKTIVLRDLLTQLSNGIEFLHDSRIAHCCLRLTNVAVVTRGASKRIYKITNFREAVETTNEFELKSDIEALGKILLHFQKRQEDHEENDVDWSEHDNVLCVDVIDRMTDVDYHNRPFIKTVKCQPFLWSHRDSLHFIIKIAKILEQNICNFSEYLRSHAERIFNQDWRGYIDRDVLNELDDINRKRLPYHMRIKFNADDISLKSDVIGLIKQIRNLVGLQA</sequence>
<dbReference type="GO" id="GO:0051082">
    <property type="term" value="F:unfolded protein binding"/>
    <property type="evidence" value="ECO:0007669"/>
    <property type="project" value="TreeGrafter"/>
</dbReference>
<dbReference type="GO" id="GO:0070059">
    <property type="term" value="P:intrinsic apoptotic signaling pathway in response to endoplasmic reticulum stress"/>
    <property type="evidence" value="ECO:0007669"/>
    <property type="project" value="TreeGrafter"/>
</dbReference>
<evidence type="ECO:0000313" key="2">
    <source>
        <dbReference type="EMBL" id="CRL01533.1"/>
    </source>
</evidence>
<gene>
    <name evidence="2" type="ORF">CLUMA_CG014848</name>
</gene>
<dbReference type="GO" id="GO:0036498">
    <property type="term" value="P:IRE1-mediated unfolded protein response"/>
    <property type="evidence" value="ECO:0007669"/>
    <property type="project" value="TreeGrafter"/>
</dbReference>
<reference evidence="2 3" key="1">
    <citation type="submission" date="2015-04" db="EMBL/GenBank/DDBJ databases">
        <authorList>
            <person name="Syromyatnikov M.Y."/>
            <person name="Popov V.N."/>
        </authorList>
    </citation>
    <scope>NUCLEOTIDE SEQUENCE [LARGE SCALE GENOMIC DNA]</scope>
</reference>
<dbReference type="PANTHER" id="PTHR13954:SF6">
    <property type="entry name" value="NON-SPECIFIC SERINE_THREONINE PROTEIN KINASE"/>
    <property type="match status" value="1"/>
</dbReference>